<dbReference type="Gene3D" id="3.40.50.150">
    <property type="entry name" value="Vaccinia Virus protein VP39"/>
    <property type="match status" value="1"/>
</dbReference>
<dbReference type="CDD" id="cd02440">
    <property type="entry name" value="AdoMet_MTases"/>
    <property type="match status" value="1"/>
</dbReference>
<reference evidence="2" key="1">
    <citation type="submission" date="2021-01" db="EMBL/GenBank/DDBJ databases">
        <authorList>
            <person name="Corre E."/>
            <person name="Pelletier E."/>
            <person name="Niang G."/>
            <person name="Scheremetjew M."/>
            <person name="Finn R."/>
            <person name="Kale V."/>
            <person name="Holt S."/>
            <person name="Cochrane G."/>
            <person name="Meng A."/>
            <person name="Brown T."/>
            <person name="Cohen L."/>
        </authorList>
    </citation>
    <scope>NUCLEOTIDE SEQUENCE</scope>
    <source>
        <strain evidence="2">UTEX LB 985</strain>
    </source>
</reference>
<gene>
    <name evidence="2" type="ORF">CBRE1094_LOCUS21445</name>
</gene>
<proteinExistence type="predicted"/>
<feature type="compositionally biased region" description="Basic and acidic residues" evidence="1">
    <location>
        <begin position="246"/>
        <end position="258"/>
    </location>
</feature>
<sequence length="266" mass="29496">MNIIASFALCSLATLEDLANRYDTDKALQHGHGYTSAYSMLLDPHHLQFQNVTEVGVLTGSSLLMWADYFPNATIWGLDIVMRKEAYARTASEPRIKLLPVDGRSSPSQLQLLNESMDLVIEDASHGHTDSMQIAATYWPLVKPGGFYIIEDINTGGDARGKYSYPRDRSGYASIVHNATGILKKIFHHNEVFFADTLVGVDSAHSRFVRDQTKKSWMLDQVDHNSHLMVVRKRVPAVAVVSSGESHGRSEESGREARQGTGSIPH</sequence>
<protein>
    <recommendedName>
        <fullName evidence="3">Methyltransferase domain-containing protein</fullName>
    </recommendedName>
</protein>
<organism evidence="2">
    <name type="scientific">Haptolina brevifila</name>
    <dbReference type="NCBI Taxonomy" id="156173"/>
    <lineage>
        <taxon>Eukaryota</taxon>
        <taxon>Haptista</taxon>
        <taxon>Haptophyta</taxon>
        <taxon>Prymnesiophyceae</taxon>
        <taxon>Prymnesiales</taxon>
        <taxon>Prymnesiaceae</taxon>
        <taxon>Haptolina</taxon>
    </lineage>
</organism>
<dbReference type="SUPFAM" id="SSF53335">
    <property type="entry name" value="S-adenosyl-L-methionine-dependent methyltransferases"/>
    <property type="match status" value="1"/>
</dbReference>
<evidence type="ECO:0008006" key="3">
    <source>
        <dbReference type="Google" id="ProtNLM"/>
    </source>
</evidence>
<name>A0A7S2GSM3_9EUKA</name>
<evidence type="ECO:0000256" key="1">
    <source>
        <dbReference type="SAM" id="MobiDB-lite"/>
    </source>
</evidence>
<feature type="region of interest" description="Disordered" evidence="1">
    <location>
        <begin position="241"/>
        <end position="266"/>
    </location>
</feature>
<dbReference type="InterPro" id="IPR029063">
    <property type="entry name" value="SAM-dependent_MTases_sf"/>
</dbReference>
<dbReference type="EMBL" id="HBGU01039263">
    <property type="protein sequence ID" value="CAD9466951.1"/>
    <property type="molecule type" value="Transcribed_RNA"/>
</dbReference>
<evidence type="ECO:0000313" key="2">
    <source>
        <dbReference type="EMBL" id="CAD9466951.1"/>
    </source>
</evidence>
<dbReference type="AlphaFoldDB" id="A0A7S2GSM3"/>
<accession>A0A7S2GSM3</accession>
<dbReference type="Pfam" id="PF13578">
    <property type="entry name" value="Methyltransf_24"/>
    <property type="match status" value="1"/>
</dbReference>